<feature type="compositionally biased region" description="Gly residues" evidence="6">
    <location>
        <begin position="16"/>
        <end position="27"/>
    </location>
</feature>
<accession>A0A3N1ZVG5</accession>
<evidence type="ECO:0000256" key="2">
    <source>
        <dbReference type="ARBA" id="ARBA00022475"/>
    </source>
</evidence>
<organism evidence="9 10">
    <name type="scientific">Luteococcus japonicus</name>
    <dbReference type="NCBI Taxonomy" id="33984"/>
    <lineage>
        <taxon>Bacteria</taxon>
        <taxon>Bacillati</taxon>
        <taxon>Actinomycetota</taxon>
        <taxon>Actinomycetes</taxon>
        <taxon>Propionibacteriales</taxon>
        <taxon>Propionibacteriaceae</taxon>
        <taxon>Luteococcus</taxon>
    </lineage>
</organism>
<dbReference type="InterPro" id="IPR051449">
    <property type="entry name" value="ABC-2_transporter_component"/>
</dbReference>
<proteinExistence type="predicted"/>
<dbReference type="EMBL" id="RKHG01000001">
    <property type="protein sequence ID" value="ROR54796.1"/>
    <property type="molecule type" value="Genomic_DNA"/>
</dbReference>
<dbReference type="PANTHER" id="PTHR30294">
    <property type="entry name" value="MEMBRANE COMPONENT OF ABC TRANSPORTER YHHJ-RELATED"/>
    <property type="match status" value="1"/>
</dbReference>
<keyword evidence="4 7" id="KW-1133">Transmembrane helix</keyword>
<dbReference type="GO" id="GO:0005886">
    <property type="term" value="C:plasma membrane"/>
    <property type="evidence" value="ECO:0007669"/>
    <property type="project" value="UniProtKB-SubCell"/>
</dbReference>
<comment type="subcellular location">
    <subcellularLocation>
        <location evidence="1">Cell membrane</location>
        <topology evidence="1">Multi-pass membrane protein</topology>
    </subcellularLocation>
</comment>
<keyword evidence="3 7" id="KW-0812">Transmembrane</keyword>
<evidence type="ECO:0000256" key="3">
    <source>
        <dbReference type="ARBA" id="ARBA00022692"/>
    </source>
</evidence>
<evidence type="ECO:0000313" key="9">
    <source>
        <dbReference type="EMBL" id="ROR54796.1"/>
    </source>
</evidence>
<evidence type="ECO:0000256" key="1">
    <source>
        <dbReference type="ARBA" id="ARBA00004651"/>
    </source>
</evidence>
<gene>
    <name evidence="9" type="ORF">EDD41_2026</name>
</gene>
<feature type="transmembrane region" description="Helical" evidence="7">
    <location>
        <begin position="368"/>
        <end position="390"/>
    </location>
</feature>
<dbReference type="Pfam" id="PF12698">
    <property type="entry name" value="ABC2_membrane_3"/>
    <property type="match status" value="1"/>
</dbReference>
<evidence type="ECO:0000313" key="10">
    <source>
        <dbReference type="Proteomes" id="UP000275749"/>
    </source>
</evidence>
<evidence type="ECO:0000259" key="8">
    <source>
        <dbReference type="Pfam" id="PF12698"/>
    </source>
</evidence>
<dbReference type="GO" id="GO:0140359">
    <property type="term" value="F:ABC-type transporter activity"/>
    <property type="evidence" value="ECO:0007669"/>
    <property type="project" value="InterPro"/>
</dbReference>
<feature type="domain" description="ABC-2 type transporter transmembrane" evidence="8">
    <location>
        <begin position="47"/>
        <end position="389"/>
    </location>
</feature>
<feature type="transmembrane region" description="Helical" evidence="7">
    <location>
        <begin position="196"/>
        <end position="217"/>
    </location>
</feature>
<evidence type="ECO:0000256" key="4">
    <source>
        <dbReference type="ARBA" id="ARBA00022989"/>
    </source>
</evidence>
<keyword evidence="2" id="KW-1003">Cell membrane</keyword>
<keyword evidence="5 7" id="KW-0472">Membrane</keyword>
<reference evidence="9 10" key="1">
    <citation type="submission" date="2018-11" db="EMBL/GenBank/DDBJ databases">
        <title>Sequencing the genomes of 1000 actinobacteria strains.</title>
        <authorList>
            <person name="Klenk H.-P."/>
        </authorList>
    </citation>
    <scope>NUCLEOTIDE SEQUENCE [LARGE SCALE GENOMIC DNA]</scope>
    <source>
        <strain evidence="9 10">DSM 10546</strain>
    </source>
</reference>
<evidence type="ECO:0000256" key="5">
    <source>
        <dbReference type="ARBA" id="ARBA00023136"/>
    </source>
</evidence>
<sequence length="416" mass="43998">MSTVAQNSPRQARGTEGTGRRTGGPGRGQAPWVTVMTREILVKVTDKSFIIGTLTTLLLVLASIGASAYFSGKAQHYDVAVVDSQSEQVAGGLDAVAKKSSDKDSVAVKKVADVSAAERLLRDGDADALLQRTGKGWELTWKSSPDSGLEHLVQQTVSGQVMAVTAQKAGTSVEELTAASTVGTKLLEGDTKRASAGTAMGLVFAVLFLMSAMTYGMQIAQSVIEEKQSRIVEILVAAIPVRQLLAGKVVGNTILALAQMALLVGTGLVGASFIPRFRDFLPAMGAAVGWYLLLFVASFLALACIWAAAGAMGTRNEDLQQTSAPLIYLLMGAYMAGFMATGVWKVALSYVPIVSGILMPARIVEGTAHWWDGLAALVVNLVFAGITVVVGERIYRRALLQTQGRLSYRDAFKLKA</sequence>
<name>A0A3N1ZVG5_9ACTN</name>
<comment type="caution">
    <text evidence="9">The sequence shown here is derived from an EMBL/GenBank/DDBJ whole genome shotgun (WGS) entry which is preliminary data.</text>
</comment>
<dbReference type="PANTHER" id="PTHR30294:SF29">
    <property type="entry name" value="MULTIDRUG ABC TRANSPORTER PERMEASE YBHS-RELATED"/>
    <property type="match status" value="1"/>
</dbReference>
<dbReference type="Proteomes" id="UP000275749">
    <property type="component" value="Unassembled WGS sequence"/>
</dbReference>
<evidence type="ECO:0000256" key="7">
    <source>
        <dbReference type="SAM" id="Phobius"/>
    </source>
</evidence>
<dbReference type="InterPro" id="IPR013525">
    <property type="entry name" value="ABC2_TM"/>
</dbReference>
<feature type="transmembrane region" description="Helical" evidence="7">
    <location>
        <begin position="48"/>
        <end position="70"/>
    </location>
</feature>
<feature type="transmembrane region" description="Helical" evidence="7">
    <location>
        <begin position="326"/>
        <end position="348"/>
    </location>
</feature>
<feature type="region of interest" description="Disordered" evidence="6">
    <location>
        <begin position="1"/>
        <end position="30"/>
    </location>
</feature>
<feature type="compositionally biased region" description="Polar residues" evidence="6">
    <location>
        <begin position="1"/>
        <end position="10"/>
    </location>
</feature>
<protein>
    <submittedName>
        <fullName evidence="9">ABC-2 type transport system permease protein</fullName>
    </submittedName>
</protein>
<feature type="transmembrane region" description="Helical" evidence="7">
    <location>
        <begin position="290"/>
        <end position="314"/>
    </location>
</feature>
<dbReference type="AlphaFoldDB" id="A0A3N1ZVG5"/>
<feature type="transmembrane region" description="Helical" evidence="7">
    <location>
        <begin position="249"/>
        <end position="270"/>
    </location>
</feature>
<evidence type="ECO:0000256" key="6">
    <source>
        <dbReference type="SAM" id="MobiDB-lite"/>
    </source>
</evidence>